<protein>
    <submittedName>
        <fullName evidence="2">Putative NADH-flavin reductase</fullName>
    </submittedName>
</protein>
<organism evidence="2 3">
    <name type="scientific">Actinocorallia herbida</name>
    <dbReference type="NCBI Taxonomy" id="58109"/>
    <lineage>
        <taxon>Bacteria</taxon>
        <taxon>Bacillati</taxon>
        <taxon>Actinomycetota</taxon>
        <taxon>Actinomycetes</taxon>
        <taxon>Streptosporangiales</taxon>
        <taxon>Thermomonosporaceae</taxon>
        <taxon>Actinocorallia</taxon>
    </lineage>
</organism>
<evidence type="ECO:0000313" key="2">
    <source>
        <dbReference type="EMBL" id="ROO84890.1"/>
    </source>
</evidence>
<dbReference type="GO" id="GO:0004074">
    <property type="term" value="F:biliverdin reductase [NAD(P)H] activity"/>
    <property type="evidence" value="ECO:0007669"/>
    <property type="project" value="TreeGrafter"/>
</dbReference>
<dbReference type="Pfam" id="PF13460">
    <property type="entry name" value="NAD_binding_10"/>
    <property type="match status" value="1"/>
</dbReference>
<keyword evidence="3" id="KW-1185">Reference proteome</keyword>
<evidence type="ECO:0000313" key="3">
    <source>
        <dbReference type="Proteomes" id="UP000272400"/>
    </source>
</evidence>
<dbReference type="InterPro" id="IPR051606">
    <property type="entry name" value="Polyketide_Oxido-like"/>
</dbReference>
<dbReference type="InterPro" id="IPR016040">
    <property type="entry name" value="NAD(P)-bd_dom"/>
</dbReference>
<dbReference type="EMBL" id="RJKE01000001">
    <property type="protein sequence ID" value="ROO84890.1"/>
    <property type="molecule type" value="Genomic_DNA"/>
</dbReference>
<dbReference type="AlphaFoldDB" id="A0A3N1CUB0"/>
<dbReference type="PANTHER" id="PTHR43355:SF2">
    <property type="entry name" value="FLAVIN REDUCTASE (NADPH)"/>
    <property type="match status" value="1"/>
</dbReference>
<dbReference type="InterPro" id="IPR036291">
    <property type="entry name" value="NAD(P)-bd_dom_sf"/>
</dbReference>
<dbReference type="OrthoDB" id="3763081at2"/>
<dbReference type="Proteomes" id="UP000272400">
    <property type="component" value="Unassembled WGS sequence"/>
</dbReference>
<dbReference type="GO" id="GO:0042602">
    <property type="term" value="F:riboflavin reductase (NADPH) activity"/>
    <property type="evidence" value="ECO:0007669"/>
    <property type="project" value="TreeGrafter"/>
</dbReference>
<name>A0A3N1CUB0_9ACTN</name>
<dbReference type="RefSeq" id="WP_123664451.1">
    <property type="nucleotide sequence ID" value="NZ_RJKE01000001.1"/>
</dbReference>
<dbReference type="SUPFAM" id="SSF51735">
    <property type="entry name" value="NAD(P)-binding Rossmann-fold domains"/>
    <property type="match status" value="1"/>
</dbReference>
<reference evidence="2 3" key="1">
    <citation type="submission" date="2018-11" db="EMBL/GenBank/DDBJ databases">
        <title>Sequencing the genomes of 1000 actinobacteria strains.</title>
        <authorList>
            <person name="Klenk H.-P."/>
        </authorList>
    </citation>
    <scope>NUCLEOTIDE SEQUENCE [LARGE SCALE GENOMIC DNA]</scope>
    <source>
        <strain evidence="2 3">DSM 44254</strain>
    </source>
</reference>
<accession>A0A3N1CUB0</accession>
<comment type="caution">
    <text evidence="2">The sequence shown here is derived from an EMBL/GenBank/DDBJ whole genome shotgun (WGS) entry which is preliminary data.</text>
</comment>
<dbReference type="PANTHER" id="PTHR43355">
    <property type="entry name" value="FLAVIN REDUCTASE (NADPH)"/>
    <property type="match status" value="1"/>
</dbReference>
<gene>
    <name evidence="2" type="ORF">EDD29_2419</name>
</gene>
<dbReference type="Gene3D" id="3.40.50.720">
    <property type="entry name" value="NAD(P)-binding Rossmann-like Domain"/>
    <property type="match status" value="1"/>
</dbReference>
<evidence type="ECO:0000259" key="1">
    <source>
        <dbReference type="Pfam" id="PF13460"/>
    </source>
</evidence>
<sequence>MRVTIFGATGRTGHLLVQRALEAGHDVTAYARTPARLQIAHPALRVVVGELDDDAAIGEAVRGSDAVIEGVGSESGGTRRVVAAMTAAGVKRLVAVSTCSVPDAGDRPDPDVEELVRFVRTRAPGAYAEVRAAAEIVRASTLDWTLVRVAKLTDDAPSGARAGYYGRGEIGMSTSRADLAAFLLAQLTDPDHAGRAPAISSRPRLPA</sequence>
<proteinExistence type="predicted"/>
<feature type="domain" description="NAD(P)-binding" evidence="1">
    <location>
        <begin position="7"/>
        <end position="190"/>
    </location>
</feature>